<name>A0A397W739_9GLOM</name>
<gene>
    <name evidence="1" type="ORF">C2G38_2055415</name>
</gene>
<sequence length="73" mass="8069">IIKLNFTRNLIAISCLIFSEFSKSSSVYVFVALLHLLNASIHFSFNNSSTSSLGSMPNNFVRSIIASLYLPVI</sequence>
<evidence type="ECO:0000313" key="2">
    <source>
        <dbReference type="Proteomes" id="UP000266673"/>
    </source>
</evidence>
<organism evidence="1 2">
    <name type="scientific">Gigaspora rosea</name>
    <dbReference type="NCBI Taxonomy" id="44941"/>
    <lineage>
        <taxon>Eukaryota</taxon>
        <taxon>Fungi</taxon>
        <taxon>Fungi incertae sedis</taxon>
        <taxon>Mucoromycota</taxon>
        <taxon>Glomeromycotina</taxon>
        <taxon>Glomeromycetes</taxon>
        <taxon>Diversisporales</taxon>
        <taxon>Gigasporaceae</taxon>
        <taxon>Gigaspora</taxon>
    </lineage>
</organism>
<proteinExistence type="predicted"/>
<protein>
    <submittedName>
        <fullName evidence="1">Uncharacterized protein</fullName>
    </submittedName>
</protein>
<reference evidence="1 2" key="1">
    <citation type="submission" date="2018-06" db="EMBL/GenBank/DDBJ databases">
        <title>Comparative genomics reveals the genomic features of Rhizophagus irregularis, R. cerebriforme, R. diaphanum and Gigaspora rosea, and their symbiotic lifestyle signature.</title>
        <authorList>
            <person name="Morin E."/>
            <person name="San Clemente H."/>
            <person name="Chen E.C.H."/>
            <person name="De La Providencia I."/>
            <person name="Hainaut M."/>
            <person name="Kuo A."/>
            <person name="Kohler A."/>
            <person name="Murat C."/>
            <person name="Tang N."/>
            <person name="Roy S."/>
            <person name="Loubradou J."/>
            <person name="Henrissat B."/>
            <person name="Grigoriev I.V."/>
            <person name="Corradi N."/>
            <person name="Roux C."/>
            <person name="Martin F.M."/>
        </authorList>
    </citation>
    <scope>NUCLEOTIDE SEQUENCE [LARGE SCALE GENOMIC DNA]</scope>
    <source>
        <strain evidence="1 2">DAOM 194757</strain>
    </source>
</reference>
<dbReference type="Proteomes" id="UP000266673">
    <property type="component" value="Unassembled WGS sequence"/>
</dbReference>
<accession>A0A397W739</accession>
<comment type="caution">
    <text evidence="1">The sequence shown here is derived from an EMBL/GenBank/DDBJ whole genome shotgun (WGS) entry which is preliminary data.</text>
</comment>
<dbReference type="EMBL" id="QKWP01000026">
    <property type="protein sequence ID" value="RIB29911.1"/>
    <property type="molecule type" value="Genomic_DNA"/>
</dbReference>
<evidence type="ECO:0000313" key="1">
    <source>
        <dbReference type="EMBL" id="RIB29911.1"/>
    </source>
</evidence>
<dbReference type="AlphaFoldDB" id="A0A397W739"/>
<feature type="non-terminal residue" evidence="1">
    <location>
        <position position="1"/>
    </location>
</feature>
<keyword evidence="2" id="KW-1185">Reference proteome</keyword>